<comment type="caution">
    <text evidence="1">The sequence shown here is derived from an EMBL/GenBank/DDBJ whole genome shotgun (WGS) entry which is preliminary data.</text>
</comment>
<dbReference type="Proteomes" id="UP001497700">
    <property type="component" value="Unassembled WGS sequence"/>
</dbReference>
<protein>
    <submittedName>
        <fullName evidence="1">Uncharacterized protein</fullName>
    </submittedName>
</protein>
<sequence>MASEEGAVRDLSLVDDETLGVIITLQREEVENARPGTDDEALALQLYSEELNNAAMVLQDRNMALALGDDDQEAEEHIIMDDNAQEPGDHMAMSDDDSDHDSSMIDTFTVWEGDSEPAEAEQRACLCCREMVNVDQLVLPGCNHAYCRPCLRVMFTLAATDGYLAHCCGIIPLEVGEQYLNDDQIGPYRAMFAELSAENRTYCHVDKCFTFIAADTHDGNTATCAKCGANTCTACKGPTHDGDCPRDEELEKVREYVREQGWKECPRCRTGIELNMGCYHVSCLNCKEQFCYLCLTRWKNCSCEHADLRNIVDGDEDFDDLFDDDDDDDEEVDDEEVDDGDDDDGLDGHMLRPEDYGIPRQQEAPMQPCRHQHWERVRGRDHCEFCGDQLFQFTFECLECPVRSCRRCVIDRM</sequence>
<keyword evidence="2" id="KW-1185">Reference proteome</keyword>
<evidence type="ECO:0000313" key="2">
    <source>
        <dbReference type="Proteomes" id="UP001497700"/>
    </source>
</evidence>
<dbReference type="EMBL" id="MU393457">
    <property type="protein sequence ID" value="KAI4866546.1"/>
    <property type="molecule type" value="Genomic_DNA"/>
</dbReference>
<proteinExistence type="predicted"/>
<accession>A0ACB9Z5B1</accession>
<reference evidence="1 2" key="1">
    <citation type="journal article" date="2022" name="New Phytol.">
        <title>Ecological generalism drives hyperdiversity of secondary metabolite gene clusters in xylarialean endophytes.</title>
        <authorList>
            <person name="Franco M.E.E."/>
            <person name="Wisecaver J.H."/>
            <person name="Arnold A.E."/>
            <person name="Ju Y.M."/>
            <person name="Slot J.C."/>
            <person name="Ahrendt S."/>
            <person name="Moore L.P."/>
            <person name="Eastman K.E."/>
            <person name="Scott K."/>
            <person name="Konkel Z."/>
            <person name="Mondo S.J."/>
            <person name="Kuo A."/>
            <person name="Hayes R.D."/>
            <person name="Haridas S."/>
            <person name="Andreopoulos B."/>
            <person name="Riley R."/>
            <person name="LaButti K."/>
            <person name="Pangilinan J."/>
            <person name="Lipzen A."/>
            <person name="Amirebrahimi M."/>
            <person name="Yan J."/>
            <person name="Adam C."/>
            <person name="Keymanesh K."/>
            <person name="Ng V."/>
            <person name="Louie K."/>
            <person name="Northen T."/>
            <person name="Drula E."/>
            <person name="Henrissat B."/>
            <person name="Hsieh H.M."/>
            <person name="Youens-Clark K."/>
            <person name="Lutzoni F."/>
            <person name="Miadlikowska J."/>
            <person name="Eastwood D.C."/>
            <person name="Hamelin R.C."/>
            <person name="Grigoriev I.V."/>
            <person name="U'Ren J.M."/>
        </authorList>
    </citation>
    <scope>NUCLEOTIDE SEQUENCE [LARGE SCALE GENOMIC DNA]</scope>
    <source>
        <strain evidence="1 2">CBS 119005</strain>
    </source>
</reference>
<gene>
    <name evidence="1" type="ORF">F4820DRAFT_446920</name>
</gene>
<organism evidence="1 2">
    <name type="scientific">Hypoxylon rubiginosum</name>
    <dbReference type="NCBI Taxonomy" id="110542"/>
    <lineage>
        <taxon>Eukaryota</taxon>
        <taxon>Fungi</taxon>
        <taxon>Dikarya</taxon>
        <taxon>Ascomycota</taxon>
        <taxon>Pezizomycotina</taxon>
        <taxon>Sordariomycetes</taxon>
        <taxon>Xylariomycetidae</taxon>
        <taxon>Xylariales</taxon>
        <taxon>Hypoxylaceae</taxon>
        <taxon>Hypoxylon</taxon>
    </lineage>
</organism>
<name>A0ACB9Z5B1_9PEZI</name>
<evidence type="ECO:0000313" key="1">
    <source>
        <dbReference type="EMBL" id="KAI4866546.1"/>
    </source>
</evidence>